<dbReference type="RefSeq" id="WP_068803412.1">
    <property type="nucleotide sequence ID" value="NZ_MBFM01000001.1"/>
</dbReference>
<dbReference type="Pfam" id="PF10604">
    <property type="entry name" value="Polyketide_cyc2"/>
    <property type="match status" value="1"/>
</dbReference>
<organism evidence="1 2">
    <name type="scientific">Thauera phenolivorans</name>
    <dbReference type="NCBI Taxonomy" id="1792543"/>
    <lineage>
        <taxon>Bacteria</taxon>
        <taxon>Pseudomonadati</taxon>
        <taxon>Pseudomonadota</taxon>
        <taxon>Betaproteobacteria</taxon>
        <taxon>Rhodocyclales</taxon>
        <taxon>Zoogloeaceae</taxon>
        <taxon>Thauera</taxon>
    </lineage>
</organism>
<dbReference type="OrthoDB" id="5402478at2"/>
<sequence>MRPSNYYELTTVWQFDAPIEAVWAALVDAENWPRWWPGIEQVAVLDRGDADGVGARRCYTCRSLLPYRLRFVSRVTRVEPLQLLEGRVEGELEGRGCCRLTHSDGHVFVRYDWQVRTTRRWMNLLAPLAKPLFRWNHDKLMEAGGSGLARHLKADTDARTV</sequence>
<dbReference type="Gene3D" id="3.30.530.20">
    <property type="match status" value="1"/>
</dbReference>
<gene>
    <name evidence="1" type="ORF">GX576_03555</name>
</gene>
<dbReference type="EMBL" id="JAAYYV010000095">
    <property type="protein sequence ID" value="NLF53471.1"/>
    <property type="molecule type" value="Genomic_DNA"/>
</dbReference>
<dbReference type="CDD" id="cd07824">
    <property type="entry name" value="SRPBCC_6"/>
    <property type="match status" value="1"/>
</dbReference>
<dbReference type="InterPro" id="IPR023393">
    <property type="entry name" value="START-like_dom_sf"/>
</dbReference>
<accession>A0A7X7R7E5</accession>
<dbReference type="SUPFAM" id="SSF55961">
    <property type="entry name" value="Bet v1-like"/>
    <property type="match status" value="1"/>
</dbReference>
<dbReference type="Proteomes" id="UP000536534">
    <property type="component" value="Unassembled WGS sequence"/>
</dbReference>
<dbReference type="AlphaFoldDB" id="A0A7X7R7E5"/>
<reference evidence="1 2" key="1">
    <citation type="journal article" date="2020" name="Biotechnol. Biofuels">
        <title>New insights from the biogas microbiome by comprehensive genome-resolved metagenomics of nearly 1600 species originating from multiple anaerobic digesters.</title>
        <authorList>
            <person name="Campanaro S."/>
            <person name="Treu L."/>
            <person name="Rodriguez-R L.M."/>
            <person name="Kovalovszki A."/>
            <person name="Ziels R.M."/>
            <person name="Maus I."/>
            <person name="Zhu X."/>
            <person name="Kougias P.G."/>
            <person name="Basile A."/>
            <person name="Luo G."/>
            <person name="Schluter A."/>
            <person name="Konstantinidis K.T."/>
            <person name="Angelidaki I."/>
        </authorList>
    </citation>
    <scope>NUCLEOTIDE SEQUENCE [LARGE SCALE GENOMIC DNA]</scope>
    <source>
        <strain evidence="1">AS06rmzACSIP_256</strain>
    </source>
</reference>
<proteinExistence type="predicted"/>
<comment type="caution">
    <text evidence="1">The sequence shown here is derived from an EMBL/GenBank/DDBJ whole genome shotgun (WGS) entry which is preliminary data.</text>
</comment>
<name>A0A7X7R7E5_9RHOO</name>
<dbReference type="InterPro" id="IPR019587">
    <property type="entry name" value="Polyketide_cyclase/dehydratase"/>
</dbReference>
<evidence type="ECO:0000313" key="2">
    <source>
        <dbReference type="Proteomes" id="UP000536534"/>
    </source>
</evidence>
<evidence type="ECO:0000313" key="1">
    <source>
        <dbReference type="EMBL" id="NLF53471.1"/>
    </source>
</evidence>
<protein>
    <submittedName>
        <fullName evidence="1">Polyketide cyclase</fullName>
    </submittedName>
</protein>